<organism evidence="3 4">
    <name type="scientific">Histidinibacterium aquaticum</name>
    <dbReference type="NCBI Taxonomy" id="2613962"/>
    <lineage>
        <taxon>Bacteria</taxon>
        <taxon>Pseudomonadati</taxon>
        <taxon>Pseudomonadota</taxon>
        <taxon>Alphaproteobacteria</taxon>
        <taxon>Rhodobacterales</taxon>
        <taxon>Paracoccaceae</taxon>
        <taxon>Histidinibacterium</taxon>
    </lineage>
</organism>
<name>A0A5J5GLX1_9RHOB</name>
<evidence type="ECO:0000313" key="4">
    <source>
        <dbReference type="Proteomes" id="UP000326554"/>
    </source>
</evidence>
<feature type="signal peptide" evidence="2">
    <location>
        <begin position="1"/>
        <end position="20"/>
    </location>
</feature>
<dbReference type="RefSeq" id="WP_150444728.1">
    <property type="nucleotide sequence ID" value="NZ_VYQE01000002.1"/>
</dbReference>
<gene>
    <name evidence="3" type="ORF">F3S47_08045</name>
</gene>
<keyword evidence="4" id="KW-1185">Reference proteome</keyword>
<proteinExistence type="predicted"/>
<comment type="caution">
    <text evidence="3">The sequence shown here is derived from an EMBL/GenBank/DDBJ whole genome shotgun (WGS) entry which is preliminary data.</text>
</comment>
<evidence type="ECO:0000313" key="3">
    <source>
        <dbReference type="EMBL" id="KAA9009195.1"/>
    </source>
</evidence>
<sequence>MKTLGALLLGGLGAASTGLAQDCTPFSEGVAFCAAEAGLSGGDLRENGPTAYYTESYGVLVEVAPLSATSYTDPAFMRANLDAYLAERKGFSDGLPALERDRIDLGDRPAEQVVYREGERVIADTLALGDGYGVYVQTLAVAESFTEEHRLFHDRVLAALRLPEPANPDVWGVRADRPEARPLATASQETDE</sequence>
<evidence type="ECO:0000256" key="1">
    <source>
        <dbReference type="SAM" id="MobiDB-lite"/>
    </source>
</evidence>
<protein>
    <recommendedName>
        <fullName evidence="5">DUF1795 domain-containing protein</fullName>
    </recommendedName>
</protein>
<evidence type="ECO:0000256" key="2">
    <source>
        <dbReference type="SAM" id="SignalP"/>
    </source>
</evidence>
<dbReference type="AlphaFoldDB" id="A0A5J5GLX1"/>
<evidence type="ECO:0008006" key="5">
    <source>
        <dbReference type="Google" id="ProtNLM"/>
    </source>
</evidence>
<feature type="chain" id="PRO_5023863827" description="DUF1795 domain-containing protein" evidence="2">
    <location>
        <begin position="21"/>
        <end position="192"/>
    </location>
</feature>
<accession>A0A5J5GLX1</accession>
<reference evidence="3 4" key="1">
    <citation type="submission" date="2019-09" db="EMBL/GenBank/DDBJ databases">
        <authorList>
            <person name="Park J.-S."/>
            <person name="Choi H.-J."/>
        </authorList>
    </citation>
    <scope>NUCLEOTIDE SEQUENCE [LARGE SCALE GENOMIC DNA]</scope>
    <source>
        <strain evidence="3 4">176SS1-4</strain>
    </source>
</reference>
<keyword evidence="2" id="KW-0732">Signal</keyword>
<dbReference type="Proteomes" id="UP000326554">
    <property type="component" value="Unassembled WGS sequence"/>
</dbReference>
<dbReference type="EMBL" id="VYQE01000002">
    <property type="protein sequence ID" value="KAA9009195.1"/>
    <property type="molecule type" value="Genomic_DNA"/>
</dbReference>
<feature type="region of interest" description="Disordered" evidence="1">
    <location>
        <begin position="171"/>
        <end position="192"/>
    </location>
</feature>